<dbReference type="GeneID" id="63694731"/>
<protein>
    <recommendedName>
        <fullName evidence="2">Prokaryotic-type class I peptide chain release factors domain-containing protein</fullName>
    </recommendedName>
</protein>
<dbReference type="GO" id="GO:0004045">
    <property type="term" value="F:peptidyl-tRNA hydrolase activity"/>
    <property type="evidence" value="ECO:0007669"/>
    <property type="project" value="TreeGrafter"/>
</dbReference>
<sequence length="195" mass="22136">MALLRPRLLPNLVNNLFHFSSTPFPTRSFASRRAANTDDQDEDLAAARTWLANLNTRTMPRHLCEISFSRSGGPGGQHVNKVNSKATLRVSLDDLFPLIPRIIHPQLQSCRYVAQRTNTLVIQSEESRKQAANVETCFDKLHQLLQKSANEVIPGETSRDQKEKVQKLKKAENEARIKYKKLRSSKKSSRRGSDD</sequence>
<evidence type="ECO:0000256" key="1">
    <source>
        <dbReference type="SAM" id="MobiDB-lite"/>
    </source>
</evidence>
<dbReference type="GO" id="GO:0016150">
    <property type="term" value="F:translation release factor activity, codon nonspecific"/>
    <property type="evidence" value="ECO:0007669"/>
    <property type="project" value="TreeGrafter"/>
</dbReference>
<dbReference type="Gene3D" id="3.30.160.20">
    <property type="match status" value="1"/>
</dbReference>
<accession>A0A017SMK3</accession>
<dbReference type="PANTHER" id="PTHR11075:SF54">
    <property type="entry name" value="LARGE RIBOSOMAL SUBUNIT PROTEIN ML62"/>
    <property type="match status" value="1"/>
</dbReference>
<proteinExistence type="predicted"/>
<evidence type="ECO:0000259" key="2">
    <source>
        <dbReference type="Pfam" id="PF00472"/>
    </source>
</evidence>
<dbReference type="Proteomes" id="UP000019804">
    <property type="component" value="Unassembled WGS sequence"/>
</dbReference>
<dbReference type="PANTHER" id="PTHR11075">
    <property type="entry name" value="PEPTIDE CHAIN RELEASE FACTOR"/>
    <property type="match status" value="1"/>
</dbReference>
<dbReference type="Pfam" id="PF00472">
    <property type="entry name" value="RF-1"/>
    <property type="match status" value="1"/>
</dbReference>
<dbReference type="HOGENOM" id="CLU_089470_0_1_1"/>
<dbReference type="AlphaFoldDB" id="A0A017SMK3"/>
<dbReference type="OrthoDB" id="270639at2759"/>
<organism evidence="3 4">
    <name type="scientific">Aspergillus ruber (strain CBS 135680)</name>
    <dbReference type="NCBI Taxonomy" id="1388766"/>
    <lineage>
        <taxon>Eukaryota</taxon>
        <taxon>Fungi</taxon>
        <taxon>Dikarya</taxon>
        <taxon>Ascomycota</taxon>
        <taxon>Pezizomycotina</taxon>
        <taxon>Eurotiomycetes</taxon>
        <taxon>Eurotiomycetidae</taxon>
        <taxon>Eurotiales</taxon>
        <taxon>Aspergillaceae</taxon>
        <taxon>Aspergillus</taxon>
        <taxon>Aspergillus subgen. Aspergillus</taxon>
    </lineage>
</organism>
<dbReference type="EMBL" id="KK088414">
    <property type="protein sequence ID" value="EYE98208.1"/>
    <property type="molecule type" value="Genomic_DNA"/>
</dbReference>
<evidence type="ECO:0000313" key="4">
    <source>
        <dbReference type="Proteomes" id="UP000019804"/>
    </source>
</evidence>
<dbReference type="InterPro" id="IPR052104">
    <property type="entry name" value="Mito_Release_Factor_mL62"/>
</dbReference>
<reference evidence="4" key="1">
    <citation type="journal article" date="2014" name="Nat. Commun.">
        <title>Genomic adaptations of the halophilic Dead Sea filamentous fungus Eurotium rubrum.</title>
        <authorList>
            <person name="Kis-Papo T."/>
            <person name="Weig A.R."/>
            <person name="Riley R."/>
            <person name="Persoh D."/>
            <person name="Salamov A."/>
            <person name="Sun H."/>
            <person name="Lipzen A."/>
            <person name="Wasser S.P."/>
            <person name="Rambold G."/>
            <person name="Grigoriev I.V."/>
            <person name="Nevo E."/>
        </authorList>
    </citation>
    <scope>NUCLEOTIDE SEQUENCE [LARGE SCALE GENOMIC DNA]</scope>
    <source>
        <strain evidence="4">CBS 135680</strain>
    </source>
</reference>
<dbReference type="SUPFAM" id="SSF110916">
    <property type="entry name" value="Peptidyl-tRNA hydrolase domain-like"/>
    <property type="match status" value="1"/>
</dbReference>
<name>A0A017SMK3_ASPRC</name>
<dbReference type="RefSeq" id="XP_040641896.1">
    <property type="nucleotide sequence ID" value="XM_040779607.1"/>
</dbReference>
<feature type="compositionally biased region" description="Basic residues" evidence="1">
    <location>
        <begin position="178"/>
        <end position="195"/>
    </location>
</feature>
<dbReference type="GO" id="GO:0070126">
    <property type="term" value="P:mitochondrial translational termination"/>
    <property type="evidence" value="ECO:0007669"/>
    <property type="project" value="TreeGrafter"/>
</dbReference>
<dbReference type="GO" id="GO:0005762">
    <property type="term" value="C:mitochondrial large ribosomal subunit"/>
    <property type="evidence" value="ECO:0007669"/>
    <property type="project" value="TreeGrafter"/>
</dbReference>
<dbReference type="STRING" id="1388766.A0A017SMK3"/>
<evidence type="ECO:0000313" key="3">
    <source>
        <dbReference type="EMBL" id="EYE98208.1"/>
    </source>
</evidence>
<dbReference type="InterPro" id="IPR000352">
    <property type="entry name" value="Pep_chain_release_fac_I"/>
</dbReference>
<feature type="domain" description="Prokaryotic-type class I peptide chain release factors" evidence="2">
    <location>
        <begin position="60"/>
        <end position="189"/>
    </location>
</feature>
<keyword evidence="4" id="KW-1185">Reference proteome</keyword>
<gene>
    <name evidence="3" type="ORF">EURHEDRAFT_384175</name>
</gene>
<feature type="region of interest" description="Disordered" evidence="1">
    <location>
        <begin position="176"/>
        <end position="195"/>
    </location>
</feature>